<keyword evidence="7 11" id="KW-0862">Zinc</keyword>
<dbReference type="AlphaFoldDB" id="A0AAD1UAJ4"/>
<sequence length="611" mass="69973">MEESKAFSLEDVRITDDRSTFSNYKEVKTNKIHFDWFVNFETSQLEGKVTLKMTAITDIQTVILDSWQLNIINIPGATFKLGEEKDIGSKLEVILDSKVTSGSNFDLEIEYTTLPNSSALSWLQPDQTLDKEHPFLFSQSQSIYARCVFPCQDTPSIKTTYTGKTKVKSPLTVLLSADVVSEETTEDGFKITEFDMPMPIPSYLVSICAGNLSFRKIGERCGVYAEESYVDTCAEEFEDMEKFLKVGEEILFEYPLKNYFVVILPPSFPYGGMENPVTTFATPTIVVGDKSAVNVVCHEITHSWTGNYLTNSNWEDFWLNEGFTRYIEAKMVHRLYGENAHKLHLKKGLSSLQGVLQNKTGKGAGCVLVPELNEHQNPDDVLGSTQYEKGYYFLYYLELLLTEEKFLEFIRNYLKTREGGNISTREFVAELIDFIKSNYDEAKSQEILSMIDLKEWLYSGELPPVIHDSDFEEWKQMEVIFDQFKDGKDPANLDIFKENVGLLIAFTQKIMLNEEHFDSNILAKIDEALHISENKNCEVLVGWYYAALKLDYSVIHDQIYKFLGEVGRMKFVLPLFKALTEVNKEKAESIYDDNKSFYHAICKGRIQKILA</sequence>
<dbReference type="SUPFAM" id="SSF55486">
    <property type="entry name" value="Metalloproteases ('zincins'), catalytic domain"/>
    <property type="match status" value="1"/>
</dbReference>
<feature type="active site" description="Proton acceptor" evidence="9">
    <location>
        <position position="299"/>
    </location>
</feature>
<evidence type="ECO:0000313" key="14">
    <source>
        <dbReference type="Proteomes" id="UP001295684"/>
    </source>
</evidence>
<keyword evidence="8" id="KW-0482">Metalloprotease</keyword>
<evidence type="ECO:0000256" key="8">
    <source>
        <dbReference type="ARBA" id="ARBA00023049"/>
    </source>
</evidence>
<protein>
    <recommendedName>
        <fullName evidence="12">Peptidase M1 leukotriene A4 hydrolase/aminopeptidase C-terminal domain-containing protein</fullName>
    </recommendedName>
</protein>
<keyword evidence="4" id="KW-0645">Protease</keyword>
<dbReference type="EMBL" id="CAMPGE010002916">
    <property type="protein sequence ID" value="CAI2361733.1"/>
    <property type="molecule type" value="Genomic_DNA"/>
</dbReference>
<feature type="active site" description="Proton donor" evidence="9">
    <location>
        <position position="387"/>
    </location>
</feature>
<evidence type="ECO:0000259" key="12">
    <source>
        <dbReference type="SMART" id="SM01263"/>
    </source>
</evidence>
<dbReference type="Gene3D" id="1.25.40.320">
    <property type="entry name" value="Peptidase M1, leukotriene A4 hydrolase/aminopeptidase C-terminal domain"/>
    <property type="match status" value="1"/>
</dbReference>
<dbReference type="PANTHER" id="PTHR45726:SF3">
    <property type="entry name" value="LEUKOTRIENE A-4 HYDROLASE"/>
    <property type="match status" value="1"/>
</dbReference>
<dbReference type="SUPFAM" id="SSF63737">
    <property type="entry name" value="Leukotriene A4 hydrolase N-terminal domain"/>
    <property type="match status" value="1"/>
</dbReference>
<feature type="binding site" evidence="10">
    <location>
        <begin position="568"/>
        <end position="570"/>
    </location>
    <ligand>
        <name>a peptide</name>
        <dbReference type="ChEBI" id="CHEBI:60466"/>
    </ligand>
</feature>
<feature type="binding site" evidence="11">
    <location>
        <position position="298"/>
    </location>
    <ligand>
        <name>Zn(2+)</name>
        <dbReference type="ChEBI" id="CHEBI:29105"/>
        <note>catalytic</note>
    </ligand>
</feature>
<dbReference type="SUPFAM" id="SSF48371">
    <property type="entry name" value="ARM repeat"/>
    <property type="match status" value="1"/>
</dbReference>
<dbReference type="SMART" id="SM01263">
    <property type="entry name" value="Leuk-A4-hydro_C"/>
    <property type="match status" value="1"/>
</dbReference>
<dbReference type="InterPro" id="IPR034015">
    <property type="entry name" value="M1_LTA4H"/>
</dbReference>
<evidence type="ECO:0000256" key="3">
    <source>
        <dbReference type="ARBA" id="ARBA00022490"/>
    </source>
</evidence>
<dbReference type="Gene3D" id="2.60.40.1730">
    <property type="entry name" value="tricorn interacting facor f3 domain"/>
    <property type="match status" value="1"/>
</dbReference>
<dbReference type="PRINTS" id="PR00756">
    <property type="entry name" value="ALADIPTASE"/>
</dbReference>
<dbReference type="PANTHER" id="PTHR45726">
    <property type="entry name" value="LEUKOTRIENE A-4 HYDROLASE"/>
    <property type="match status" value="1"/>
</dbReference>
<comment type="subcellular location">
    <subcellularLocation>
        <location evidence="1">Cytoplasm</location>
    </subcellularLocation>
</comment>
<dbReference type="Gene3D" id="1.10.390.10">
    <property type="entry name" value="Neutral Protease Domain 2"/>
    <property type="match status" value="1"/>
</dbReference>
<evidence type="ECO:0000313" key="13">
    <source>
        <dbReference type="EMBL" id="CAI2361733.1"/>
    </source>
</evidence>
<evidence type="ECO:0000256" key="4">
    <source>
        <dbReference type="ARBA" id="ARBA00022670"/>
    </source>
</evidence>
<feature type="binding site" evidence="11">
    <location>
        <position position="321"/>
    </location>
    <ligand>
        <name>Zn(2+)</name>
        <dbReference type="ChEBI" id="CHEBI:29105"/>
        <note>catalytic</note>
    </ligand>
</feature>
<dbReference type="InterPro" id="IPR027268">
    <property type="entry name" value="Peptidase_M4/M1_CTD_sf"/>
</dbReference>
<evidence type="ECO:0000256" key="10">
    <source>
        <dbReference type="PIRSR" id="PIRSR634015-2"/>
    </source>
</evidence>
<comment type="similarity">
    <text evidence="2">Belongs to the peptidase M1 family.</text>
</comment>
<keyword evidence="3" id="KW-0963">Cytoplasm</keyword>
<evidence type="ECO:0000256" key="1">
    <source>
        <dbReference type="ARBA" id="ARBA00004496"/>
    </source>
</evidence>
<comment type="caution">
    <text evidence="13">The sequence shown here is derived from an EMBL/GenBank/DDBJ whole genome shotgun (WGS) entry which is preliminary data.</text>
</comment>
<evidence type="ECO:0000256" key="5">
    <source>
        <dbReference type="ARBA" id="ARBA00022723"/>
    </source>
</evidence>
<evidence type="ECO:0000256" key="11">
    <source>
        <dbReference type="PIRSR" id="PIRSR634015-3"/>
    </source>
</evidence>
<feature type="binding site" evidence="11">
    <location>
        <position position="302"/>
    </location>
    <ligand>
        <name>Zn(2+)</name>
        <dbReference type="ChEBI" id="CHEBI:29105"/>
        <note>catalytic</note>
    </ligand>
</feature>
<dbReference type="InterPro" id="IPR038502">
    <property type="entry name" value="M1_LTA-4_hydro/amino_C_sf"/>
</dbReference>
<evidence type="ECO:0000256" key="9">
    <source>
        <dbReference type="PIRSR" id="PIRSR634015-1"/>
    </source>
</evidence>
<keyword evidence="5 11" id="KW-0479">Metal-binding</keyword>
<dbReference type="InterPro" id="IPR014782">
    <property type="entry name" value="Peptidase_M1_dom"/>
</dbReference>
<proteinExistence type="inferred from homology"/>
<dbReference type="InterPro" id="IPR001930">
    <property type="entry name" value="Peptidase_M1"/>
</dbReference>
<dbReference type="CDD" id="cd09599">
    <property type="entry name" value="M1_LTA4H"/>
    <property type="match status" value="1"/>
</dbReference>
<dbReference type="InterPro" id="IPR049980">
    <property type="entry name" value="LTA4H_cat"/>
</dbReference>
<dbReference type="Pfam" id="PF09127">
    <property type="entry name" value="Leuk-A4-hydro_C"/>
    <property type="match status" value="1"/>
</dbReference>
<dbReference type="InterPro" id="IPR042097">
    <property type="entry name" value="Aminopeptidase_N-like_N_sf"/>
</dbReference>
<reference evidence="13" key="1">
    <citation type="submission" date="2023-07" db="EMBL/GenBank/DDBJ databases">
        <authorList>
            <consortium name="AG Swart"/>
            <person name="Singh M."/>
            <person name="Singh A."/>
            <person name="Seah K."/>
            <person name="Emmerich C."/>
        </authorList>
    </citation>
    <scope>NUCLEOTIDE SEQUENCE</scope>
    <source>
        <strain evidence="13">DP1</strain>
    </source>
</reference>
<gene>
    <name evidence="13" type="ORF">ECRASSUSDP1_LOCUS3046</name>
</gene>
<evidence type="ECO:0000256" key="7">
    <source>
        <dbReference type="ARBA" id="ARBA00022833"/>
    </source>
</evidence>
<evidence type="ECO:0000256" key="6">
    <source>
        <dbReference type="ARBA" id="ARBA00022801"/>
    </source>
</evidence>
<accession>A0AAD1UAJ4</accession>
<feature type="binding site" evidence="10">
    <location>
        <begin position="139"/>
        <end position="141"/>
    </location>
    <ligand>
        <name>a peptide</name>
        <dbReference type="ChEBI" id="CHEBI:60466"/>
    </ligand>
</feature>
<dbReference type="InterPro" id="IPR045357">
    <property type="entry name" value="Aminopeptidase_N-like_N"/>
</dbReference>
<dbReference type="InterPro" id="IPR016024">
    <property type="entry name" value="ARM-type_fold"/>
</dbReference>
<dbReference type="GO" id="GO:0005829">
    <property type="term" value="C:cytosol"/>
    <property type="evidence" value="ECO:0007669"/>
    <property type="project" value="TreeGrafter"/>
</dbReference>
<dbReference type="InterPro" id="IPR015211">
    <property type="entry name" value="Peptidase_M1_C"/>
</dbReference>
<dbReference type="GO" id="GO:0008237">
    <property type="term" value="F:metallopeptidase activity"/>
    <property type="evidence" value="ECO:0007669"/>
    <property type="project" value="UniProtKB-KW"/>
</dbReference>
<feature type="binding site" evidence="10">
    <location>
        <begin position="269"/>
        <end position="274"/>
    </location>
    <ligand>
        <name>a peptide</name>
        <dbReference type="ChEBI" id="CHEBI:60466"/>
    </ligand>
</feature>
<dbReference type="GO" id="GO:0008270">
    <property type="term" value="F:zinc ion binding"/>
    <property type="evidence" value="ECO:0007669"/>
    <property type="project" value="InterPro"/>
</dbReference>
<keyword evidence="14" id="KW-1185">Reference proteome</keyword>
<name>A0AAD1UAJ4_EUPCR</name>
<feature type="domain" description="Peptidase M1 leukotriene A4 hydrolase/aminopeptidase C-terminal" evidence="12">
    <location>
        <begin position="475"/>
        <end position="610"/>
    </location>
</feature>
<dbReference type="Pfam" id="PF01433">
    <property type="entry name" value="Peptidase_M1"/>
    <property type="match status" value="1"/>
</dbReference>
<organism evidence="13 14">
    <name type="scientific">Euplotes crassus</name>
    <dbReference type="NCBI Taxonomy" id="5936"/>
    <lineage>
        <taxon>Eukaryota</taxon>
        <taxon>Sar</taxon>
        <taxon>Alveolata</taxon>
        <taxon>Ciliophora</taxon>
        <taxon>Intramacronucleata</taxon>
        <taxon>Spirotrichea</taxon>
        <taxon>Hypotrichia</taxon>
        <taxon>Euplotida</taxon>
        <taxon>Euplotidae</taxon>
        <taxon>Moneuplotes</taxon>
    </lineage>
</organism>
<dbReference type="Gene3D" id="3.30.2010.30">
    <property type="match status" value="1"/>
</dbReference>
<dbReference type="Proteomes" id="UP001295684">
    <property type="component" value="Unassembled WGS sequence"/>
</dbReference>
<dbReference type="Pfam" id="PF17900">
    <property type="entry name" value="Peptidase_M1_N"/>
    <property type="match status" value="1"/>
</dbReference>
<dbReference type="GO" id="GO:0006508">
    <property type="term" value="P:proteolysis"/>
    <property type="evidence" value="ECO:0007669"/>
    <property type="project" value="UniProtKB-KW"/>
</dbReference>
<dbReference type="FunFam" id="3.30.2010.30:FF:000001">
    <property type="entry name" value="Leukotriene A(4) hydrolase"/>
    <property type="match status" value="1"/>
</dbReference>
<comment type="cofactor">
    <cofactor evidence="11">
        <name>Zn(2+)</name>
        <dbReference type="ChEBI" id="CHEBI:29105"/>
    </cofactor>
    <text evidence="11">Binds 1 zinc ion per subunit.</text>
</comment>
<keyword evidence="6" id="KW-0378">Hydrolase</keyword>
<evidence type="ECO:0000256" key="2">
    <source>
        <dbReference type="ARBA" id="ARBA00010136"/>
    </source>
</evidence>